<evidence type="ECO:0000256" key="7">
    <source>
        <dbReference type="ARBA" id="ARBA00023242"/>
    </source>
</evidence>
<dbReference type="GO" id="GO:0160240">
    <property type="term" value="P:RNA polymerase II transcription initiation surveillance"/>
    <property type="evidence" value="ECO:0007669"/>
    <property type="project" value="UniProtKB-ARBA"/>
</dbReference>
<dbReference type="GO" id="GO:0008270">
    <property type="term" value="F:zinc ion binding"/>
    <property type="evidence" value="ECO:0007669"/>
    <property type="project" value="UniProtKB-KW"/>
</dbReference>
<evidence type="ECO:0000256" key="11">
    <source>
        <dbReference type="SAM" id="Phobius"/>
    </source>
</evidence>
<feature type="compositionally biased region" description="Polar residues" evidence="10">
    <location>
        <begin position="146"/>
        <end position="156"/>
    </location>
</feature>
<accession>A0A8C3TR23</accession>
<comment type="similarity">
    <text evidence="2">Belongs to the Integrator subunit 12 family.</text>
</comment>
<dbReference type="GO" id="GO:0160232">
    <property type="term" value="C:INTAC complex"/>
    <property type="evidence" value="ECO:0007669"/>
    <property type="project" value="UniProtKB-ARBA"/>
</dbReference>
<evidence type="ECO:0000256" key="8">
    <source>
        <dbReference type="ARBA" id="ARBA00063548"/>
    </source>
</evidence>
<keyword evidence="7" id="KW-0539">Nucleus</keyword>
<dbReference type="CDD" id="cd15501">
    <property type="entry name" value="PHD_Int12"/>
    <property type="match status" value="1"/>
</dbReference>
<evidence type="ECO:0000256" key="6">
    <source>
        <dbReference type="ARBA" id="ARBA00022833"/>
    </source>
</evidence>
<dbReference type="PANTHER" id="PTHR13415">
    <property type="entry name" value="NUCLEAR FACTOR-RELATED"/>
    <property type="match status" value="1"/>
</dbReference>
<dbReference type="SUPFAM" id="SSF57903">
    <property type="entry name" value="FYVE/PHD zinc finger"/>
    <property type="match status" value="1"/>
</dbReference>
<feature type="compositionally biased region" description="Low complexity" evidence="10">
    <location>
        <begin position="457"/>
        <end position="478"/>
    </location>
</feature>
<feature type="compositionally biased region" description="Polar residues" evidence="10">
    <location>
        <begin position="199"/>
        <end position="210"/>
    </location>
</feature>
<comment type="subcellular location">
    <subcellularLocation>
        <location evidence="1">Nucleus</location>
    </subcellularLocation>
</comment>
<feature type="compositionally biased region" description="Basic and acidic residues" evidence="10">
    <location>
        <begin position="161"/>
        <end position="198"/>
    </location>
</feature>
<dbReference type="InterPro" id="IPR011011">
    <property type="entry name" value="Znf_FYVE_PHD"/>
</dbReference>
<evidence type="ECO:0000313" key="14">
    <source>
        <dbReference type="Proteomes" id="UP000694563"/>
    </source>
</evidence>
<evidence type="ECO:0000313" key="13">
    <source>
        <dbReference type="Ensembl" id="ENSCUSP00005001783.1"/>
    </source>
</evidence>
<organism evidence="13 14">
    <name type="scientific">Catharus ustulatus</name>
    <name type="common">Russet-backed thrush</name>
    <name type="synonym">Hylocichla ustulatus</name>
    <dbReference type="NCBI Taxonomy" id="91951"/>
    <lineage>
        <taxon>Eukaryota</taxon>
        <taxon>Metazoa</taxon>
        <taxon>Chordata</taxon>
        <taxon>Craniata</taxon>
        <taxon>Vertebrata</taxon>
        <taxon>Euteleostomi</taxon>
        <taxon>Archelosauria</taxon>
        <taxon>Archosauria</taxon>
        <taxon>Dinosauria</taxon>
        <taxon>Saurischia</taxon>
        <taxon>Theropoda</taxon>
        <taxon>Coelurosauria</taxon>
        <taxon>Aves</taxon>
        <taxon>Neognathae</taxon>
        <taxon>Neoaves</taxon>
        <taxon>Telluraves</taxon>
        <taxon>Australaves</taxon>
        <taxon>Passeriformes</taxon>
        <taxon>Turdidae</taxon>
        <taxon>Catharus</taxon>
    </lineage>
</organism>
<feature type="domain" description="PHD-type" evidence="12">
    <location>
        <begin position="232"/>
        <end position="288"/>
    </location>
</feature>
<keyword evidence="11" id="KW-0472">Membrane</keyword>
<dbReference type="Gene3D" id="3.30.40.10">
    <property type="entry name" value="Zinc/RING finger domain, C3HC4 (zinc finger)"/>
    <property type="match status" value="1"/>
</dbReference>
<sequence length="534" mass="56479">MLPFLPLLFLTPARPLPPRLRPFLPFLHRPGPRAPPGTAARGPPCVGGLRRWRTFLLLLLLLLLLLVLLLLVSDTTMAATVNLELDPIFLKALGFLHSKSKDSAEKLKALLDESLARGSDSSYRPSQKEVEQPKVSVTKPIKQEPKASSSLPSGNNGKPIASEKVKKETEKRSADKMKGDPAEGADAPKKPRVEKQEARSSPITVQTSKDLSMPDLSSFEETSADDFAMEMGLACVVCRQMTVTFVNQLVECQECHNLYHQDCHKPQVTDKEVNDPRLVWYCARCTRQMKRMAQKTQKPPQKPAPAVVSVAPALKDPLVKKPEIKLKPETPPAFLAFKRTEVKTSAAVSGNSASTSVSSSATSGLTGWAAFAAKTSSANPSTAKLGSTAQSASGKPAASSNNQKPVGLSGLATSKTGLGTKIASANNSVNPVQLKPPPPLTLGKTTLSRSVSSDNVSKAGLPSPSSAGPGSSSSSGPASGNGSGSTGSSTGKTTPDTSSQPASLKGPTSQESQLNAMKRLQMVKKKAAQKKLKK</sequence>
<feature type="transmembrane region" description="Helical" evidence="11">
    <location>
        <begin position="52"/>
        <end position="72"/>
    </location>
</feature>
<evidence type="ECO:0000256" key="1">
    <source>
        <dbReference type="ARBA" id="ARBA00004123"/>
    </source>
</evidence>
<evidence type="ECO:0000256" key="2">
    <source>
        <dbReference type="ARBA" id="ARBA00006009"/>
    </source>
</evidence>
<gene>
    <name evidence="13" type="primary">INTS12</name>
</gene>
<dbReference type="InterPro" id="IPR013083">
    <property type="entry name" value="Znf_RING/FYVE/PHD"/>
</dbReference>
<feature type="compositionally biased region" description="Low complexity" evidence="10">
    <location>
        <begin position="486"/>
        <end position="499"/>
    </location>
</feature>
<dbReference type="Ensembl" id="ENSCUST00005001883.1">
    <property type="protein sequence ID" value="ENSCUSP00005001783.1"/>
    <property type="gene ID" value="ENSCUSG00005001236.1"/>
</dbReference>
<keyword evidence="14" id="KW-1185">Reference proteome</keyword>
<keyword evidence="11" id="KW-1133">Transmembrane helix</keyword>
<feature type="region of interest" description="Disordered" evidence="10">
    <location>
        <begin position="118"/>
        <end position="216"/>
    </location>
</feature>
<keyword evidence="5 9" id="KW-0863">Zinc-finger</keyword>
<evidence type="ECO:0000256" key="3">
    <source>
        <dbReference type="ARBA" id="ARBA00016814"/>
    </source>
</evidence>
<evidence type="ECO:0000256" key="10">
    <source>
        <dbReference type="SAM" id="MobiDB-lite"/>
    </source>
</evidence>
<feature type="region of interest" description="Disordered" evidence="10">
    <location>
        <begin position="377"/>
        <end position="517"/>
    </location>
</feature>
<dbReference type="GO" id="GO:0034472">
    <property type="term" value="P:snRNA 3'-end processing"/>
    <property type="evidence" value="ECO:0007669"/>
    <property type="project" value="TreeGrafter"/>
</dbReference>
<keyword evidence="11" id="KW-0812">Transmembrane</keyword>
<dbReference type="PROSITE" id="PS50016">
    <property type="entry name" value="ZF_PHD_2"/>
    <property type="match status" value="1"/>
</dbReference>
<feature type="compositionally biased region" description="Polar residues" evidence="10">
    <location>
        <begin position="500"/>
        <end position="515"/>
    </location>
</feature>
<dbReference type="InterPro" id="IPR039054">
    <property type="entry name" value="Int12_PHD"/>
</dbReference>
<dbReference type="SMART" id="SM00249">
    <property type="entry name" value="PHD"/>
    <property type="match status" value="1"/>
</dbReference>
<dbReference type="InterPro" id="IPR001965">
    <property type="entry name" value="Znf_PHD"/>
</dbReference>
<feature type="compositionally biased region" description="Polar residues" evidence="10">
    <location>
        <begin position="411"/>
        <end position="431"/>
    </location>
</feature>
<keyword evidence="4" id="KW-0479">Metal-binding</keyword>
<evidence type="ECO:0000256" key="4">
    <source>
        <dbReference type="ARBA" id="ARBA00022723"/>
    </source>
</evidence>
<dbReference type="Pfam" id="PF00628">
    <property type="entry name" value="PHD"/>
    <property type="match status" value="1"/>
</dbReference>
<name>A0A8C3TR23_CATUS</name>
<dbReference type="AlphaFoldDB" id="A0A8C3TR23"/>
<protein>
    <recommendedName>
        <fullName evidence="3">Integrator complex subunit 12</fullName>
    </recommendedName>
</protein>
<evidence type="ECO:0000256" key="5">
    <source>
        <dbReference type="ARBA" id="ARBA00022771"/>
    </source>
</evidence>
<dbReference type="InterPro" id="IPR019787">
    <property type="entry name" value="Znf_PHD-finger"/>
</dbReference>
<dbReference type="Proteomes" id="UP000694563">
    <property type="component" value="Chromosome 5"/>
</dbReference>
<dbReference type="FunFam" id="3.30.40.10:FF:000101">
    <property type="entry name" value="Integrator complex subunit 12"/>
    <property type="match status" value="1"/>
</dbReference>
<dbReference type="InterPro" id="IPR051776">
    <property type="entry name" value="Integrator_subunit_12"/>
</dbReference>
<dbReference type="InterPro" id="IPR019786">
    <property type="entry name" value="Zinc_finger_PHD-type_CS"/>
</dbReference>
<reference evidence="13" key="3">
    <citation type="submission" date="2025-09" db="UniProtKB">
        <authorList>
            <consortium name="Ensembl"/>
        </authorList>
    </citation>
    <scope>IDENTIFICATION</scope>
</reference>
<evidence type="ECO:0000256" key="9">
    <source>
        <dbReference type="PROSITE-ProRule" id="PRU00146"/>
    </source>
</evidence>
<dbReference type="GO" id="GO:0032039">
    <property type="term" value="C:integrator complex"/>
    <property type="evidence" value="ECO:0007669"/>
    <property type="project" value="UniProtKB-ARBA"/>
</dbReference>
<comment type="subunit">
    <text evidence="8">Component of the Integrator complex, composed of core subunits INTS1, INTS2, INTS3, INTS4, INTS5, INTS6, INTS7, INTS8, INTS9/RC74, INTS10, INTS11/CPSF3L, INTS12, INTS13, INTS14 and INTS15. The core complex associates with protein phosphatase 2A subunits PPP2CA and PPP2R1A, to form the Integrator-PP2A (INTAC) complex.</text>
</comment>
<dbReference type="PROSITE" id="PS01359">
    <property type="entry name" value="ZF_PHD_1"/>
    <property type="match status" value="1"/>
</dbReference>
<keyword evidence="6" id="KW-0862">Zinc</keyword>
<proteinExistence type="inferred from homology"/>
<reference evidence="13" key="2">
    <citation type="submission" date="2025-08" db="UniProtKB">
        <authorList>
            <consortium name="Ensembl"/>
        </authorList>
    </citation>
    <scope>IDENTIFICATION</scope>
</reference>
<dbReference type="PANTHER" id="PTHR13415:SF2">
    <property type="entry name" value="INTEGRATOR COMPLEX SUBUNIT 12"/>
    <property type="match status" value="1"/>
</dbReference>
<reference evidence="13" key="1">
    <citation type="submission" date="2020-10" db="EMBL/GenBank/DDBJ databases">
        <title>Catharus ustulatus (Swainson's thrush) genome, bCatUst1, primary haplotype v2.</title>
        <authorList>
            <person name="Delmore K."/>
            <person name="Vafadar M."/>
            <person name="Formenti G."/>
            <person name="Chow W."/>
            <person name="Pelan S."/>
            <person name="Howe K."/>
            <person name="Rhie A."/>
            <person name="Mountcastle J."/>
            <person name="Haase B."/>
            <person name="Fedrigo O."/>
            <person name="Jarvis E.D."/>
        </authorList>
    </citation>
    <scope>NUCLEOTIDE SEQUENCE [LARGE SCALE GENOMIC DNA]</scope>
</reference>
<feature type="compositionally biased region" description="Polar residues" evidence="10">
    <location>
        <begin position="377"/>
        <end position="404"/>
    </location>
</feature>
<evidence type="ECO:0000259" key="12">
    <source>
        <dbReference type="PROSITE" id="PS50016"/>
    </source>
</evidence>